<dbReference type="Pfam" id="PF01196">
    <property type="entry name" value="Ribosomal_L17"/>
    <property type="match status" value="1"/>
</dbReference>
<dbReference type="InterPro" id="IPR000456">
    <property type="entry name" value="Ribosomal_bL17"/>
</dbReference>
<sequence length="174" mass="19684">MAYRKLGRSADKRKAMLKGLVTALLQNGSIVTTETRAREVQSITEKIIAKAVREADNFTTRQVKVSSVPVDSKGKRQTTVVTSKNGRKYTKFTDREIKTELVRIDNPQRLAARKQAIEWVYKVKDAEGKNLNIVNKLFDEIAPKYKDRKGGYTRIYKTGPRRGDAAPMAILELV</sequence>
<evidence type="ECO:0000313" key="6">
    <source>
        <dbReference type="EMBL" id="HIU29923.1"/>
    </source>
</evidence>
<gene>
    <name evidence="4 6" type="primary">rplQ</name>
    <name evidence="6" type="ORF">IAD50_06480</name>
</gene>
<evidence type="ECO:0000256" key="4">
    <source>
        <dbReference type="HAMAP-Rule" id="MF_01368"/>
    </source>
</evidence>
<reference evidence="6" key="2">
    <citation type="journal article" date="2021" name="PeerJ">
        <title>Extensive microbial diversity within the chicken gut microbiome revealed by metagenomics and culture.</title>
        <authorList>
            <person name="Gilroy R."/>
            <person name="Ravi A."/>
            <person name="Getino M."/>
            <person name="Pursley I."/>
            <person name="Horton D.L."/>
            <person name="Alikhan N.F."/>
            <person name="Baker D."/>
            <person name="Gharbi K."/>
            <person name="Hall N."/>
            <person name="Watson M."/>
            <person name="Adriaenssens E.M."/>
            <person name="Foster-Nyarko E."/>
            <person name="Jarju S."/>
            <person name="Secka A."/>
            <person name="Antonio M."/>
            <person name="Oren A."/>
            <person name="Chaudhuri R.R."/>
            <person name="La Ragione R."/>
            <person name="Hildebrand F."/>
            <person name="Pallen M.J."/>
        </authorList>
    </citation>
    <scope>NUCLEOTIDE SEQUENCE</scope>
    <source>
        <strain evidence="6">CHK195-4489</strain>
    </source>
</reference>
<dbReference type="PANTHER" id="PTHR14413">
    <property type="entry name" value="RIBOSOMAL PROTEIN L17"/>
    <property type="match status" value="1"/>
</dbReference>
<dbReference type="SUPFAM" id="SSF64263">
    <property type="entry name" value="Prokaryotic ribosomal protein L17"/>
    <property type="match status" value="1"/>
</dbReference>
<name>A0A9D1I7Y3_9CLOT</name>
<comment type="subunit">
    <text evidence="4">Part of the 50S ribosomal subunit. Contacts protein L32.</text>
</comment>
<comment type="similarity">
    <text evidence="1 4 5">Belongs to the bacterial ribosomal protein bL17 family.</text>
</comment>
<evidence type="ECO:0000256" key="1">
    <source>
        <dbReference type="ARBA" id="ARBA00008777"/>
    </source>
</evidence>
<accession>A0A9D1I7Y3</accession>
<dbReference type="GO" id="GO:0003735">
    <property type="term" value="F:structural constituent of ribosome"/>
    <property type="evidence" value="ECO:0007669"/>
    <property type="project" value="InterPro"/>
</dbReference>
<proteinExistence type="inferred from homology"/>
<organism evidence="6 7">
    <name type="scientific">Candidatus Egerieisoma faecipullorum</name>
    <dbReference type="NCBI Taxonomy" id="2840963"/>
    <lineage>
        <taxon>Bacteria</taxon>
        <taxon>Bacillati</taxon>
        <taxon>Bacillota</taxon>
        <taxon>Clostridia</taxon>
        <taxon>Eubacteriales</taxon>
        <taxon>Clostridiaceae</taxon>
        <taxon>Clostridiaceae incertae sedis</taxon>
        <taxon>Candidatus Egerieisoma</taxon>
    </lineage>
</organism>
<keyword evidence="2 4" id="KW-0689">Ribosomal protein</keyword>
<dbReference type="EMBL" id="DVMM01000135">
    <property type="protein sequence ID" value="HIU29923.1"/>
    <property type="molecule type" value="Genomic_DNA"/>
</dbReference>
<dbReference type="PANTHER" id="PTHR14413:SF16">
    <property type="entry name" value="LARGE RIBOSOMAL SUBUNIT PROTEIN BL17M"/>
    <property type="match status" value="1"/>
</dbReference>
<dbReference type="NCBIfam" id="TIGR00059">
    <property type="entry name" value="L17"/>
    <property type="match status" value="1"/>
</dbReference>
<evidence type="ECO:0000256" key="3">
    <source>
        <dbReference type="ARBA" id="ARBA00023274"/>
    </source>
</evidence>
<protein>
    <recommendedName>
        <fullName evidence="4">Large ribosomal subunit protein bL17</fullName>
    </recommendedName>
</protein>
<dbReference type="Proteomes" id="UP000824089">
    <property type="component" value="Unassembled WGS sequence"/>
</dbReference>
<evidence type="ECO:0000313" key="7">
    <source>
        <dbReference type="Proteomes" id="UP000824089"/>
    </source>
</evidence>
<comment type="caution">
    <text evidence="6">The sequence shown here is derived from an EMBL/GenBank/DDBJ whole genome shotgun (WGS) entry which is preliminary data.</text>
</comment>
<evidence type="ECO:0000256" key="2">
    <source>
        <dbReference type="ARBA" id="ARBA00022980"/>
    </source>
</evidence>
<dbReference type="GO" id="GO:0022625">
    <property type="term" value="C:cytosolic large ribosomal subunit"/>
    <property type="evidence" value="ECO:0007669"/>
    <property type="project" value="TreeGrafter"/>
</dbReference>
<dbReference type="GO" id="GO:0006412">
    <property type="term" value="P:translation"/>
    <property type="evidence" value="ECO:0007669"/>
    <property type="project" value="UniProtKB-UniRule"/>
</dbReference>
<evidence type="ECO:0000256" key="5">
    <source>
        <dbReference type="RuleBase" id="RU000660"/>
    </source>
</evidence>
<dbReference type="AlphaFoldDB" id="A0A9D1I7Y3"/>
<reference evidence="6" key="1">
    <citation type="submission" date="2020-10" db="EMBL/GenBank/DDBJ databases">
        <authorList>
            <person name="Gilroy R."/>
        </authorList>
    </citation>
    <scope>NUCLEOTIDE SEQUENCE</scope>
    <source>
        <strain evidence="6">CHK195-4489</strain>
    </source>
</reference>
<dbReference type="HAMAP" id="MF_01368">
    <property type="entry name" value="Ribosomal_bL17"/>
    <property type="match status" value="1"/>
</dbReference>
<keyword evidence="3 4" id="KW-0687">Ribonucleoprotein</keyword>
<dbReference type="Gene3D" id="3.90.1030.10">
    <property type="entry name" value="Ribosomal protein L17"/>
    <property type="match status" value="1"/>
</dbReference>
<dbReference type="InterPro" id="IPR036373">
    <property type="entry name" value="Ribosomal_bL17_sf"/>
</dbReference>